<comment type="function">
    <text evidence="11 14">Participates actively in the response to hyperosmotic and heat shock by preventing the aggregation of stress-denatured proteins and by disaggregating proteins, also in an autonomous, DnaK-independent fashion. Unfolded proteins bind initially to DnaJ; upon interaction with the DnaJ-bound protein, DnaK hydrolyzes its bound ATP, resulting in the formation of a stable complex. GrpE releases ADP from DnaK; ATP binding to DnaK triggers the release of the substrate protein, thus completing the reaction cycle. Several rounds of ATP-dependent interactions between DnaJ, DnaK and GrpE are required for fully efficient folding. Also involved, together with DnaK and GrpE, in the DNA replication of plasmids through activation of initiation proteins.</text>
</comment>
<feature type="binding site" evidence="14">
    <location>
        <position position="188"/>
    </location>
    <ligand>
        <name>Zn(2+)</name>
        <dbReference type="ChEBI" id="CHEBI:29105"/>
        <label>2</label>
    </ligand>
</feature>
<dbReference type="GO" id="GO:0008270">
    <property type="term" value="F:zinc ion binding"/>
    <property type="evidence" value="ECO:0007669"/>
    <property type="project" value="UniProtKB-UniRule"/>
</dbReference>
<evidence type="ECO:0000256" key="5">
    <source>
        <dbReference type="ARBA" id="ARBA00022723"/>
    </source>
</evidence>
<keyword evidence="9 14" id="KW-0346">Stress response</keyword>
<dbReference type="RefSeq" id="WP_176604914.1">
    <property type="nucleotide sequence ID" value="NZ_LR794158.1"/>
</dbReference>
<comment type="subunit">
    <text evidence="2 14">Homodimer.</text>
</comment>
<comment type="similarity">
    <text evidence="12 14">Belongs to the DnaJ family.</text>
</comment>
<feature type="repeat" description="CXXCXGXG motif" evidence="14">
    <location>
        <begin position="199"/>
        <end position="206"/>
    </location>
</feature>
<keyword evidence="5 14" id="KW-0479">Metal-binding</keyword>
<dbReference type="GO" id="GO:0051082">
    <property type="term" value="F:unfolded protein binding"/>
    <property type="evidence" value="ECO:0007669"/>
    <property type="project" value="UniProtKB-UniRule"/>
</dbReference>
<dbReference type="PANTHER" id="PTHR43096:SF48">
    <property type="entry name" value="CHAPERONE PROTEIN DNAJ"/>
    <property type="match status" value="1"/>
</dbReference>
<dbReference type="GO" id="GO:0042026">
    <property type="term" value="P:protein refolding"/>
    <property type="evidence" value="ECO:0007669"/>
    <property type="project" value="TreeGrafter"/>
</dbReference>
<dbReference type="Pfam" id="PF00226">
    <property type="entry name" value="DnaJ"/>
    <property type="match status" value="1"/>
</dbReference>
<feature type="binding site" evidence="14">
    <location>
        <position position="146"/>
    </location>
    <ligand>
        <name>Zn(2+)</name>
        <dbReference type="ChEBI" id="CHEBI:29105"/>
        <label>1</label>
    </ligand>
</feature>
<evidence type="ECO:0000256" key="3">
    <source>
        <dbReference type="ARBA" id="ARBA00022490"/>
    </source>
</evidence>
<feature type="binding site" evidence="14">
    <location>
        <position position="149"/>
    </location>
    <ligand>
        <name>Zn(2+)</name>
        <dbReference type="ChEBI" id="CHEBI:29105"/>
        <label>1</label>
    </ligand>
</feature>
<feature type="binding site" evidence="14">
    <location>
        <position position="166"/>
    </location>
    <ligand>
        <name>Zn(2+)</name>
        <dbReference type="ChEBI" id="CHEBI:29105"/>
        <label>2</label>
    </ligand>
</feature>
<feature type="repeat" description="CXXCXGXG motif" evidence="14">
    <location>
        <begin position="185"/>
        <end position="192"/>
    </location>
</feature>
<evidence type="ECO:0000256" key="9">
    <source>
        <dbReference type="ARBA" id="ARBA00023016"/>
    </source>
</evidence>
<dbReference type="Proteomes" id="UP000509549">
    <property type="component" value="Chromosome"/>
</dbReference>
<dbReference type="HAMAP" id="MF_01152">
    <property type="entry name" value="DnaJ"/>
    <property type="match status" value="1"/>
</dbReference>
<dbReference type="AlphaFoldDB" id="A0A6J5JWI1"/>
<keyword evidence="8 14" id="KW-0862">Zinc</keyword>
<dbReference type="GO" id="GO:0005737">
    <property type="term" value="C:cytoplasm"/>
    <property type="evidence" value="ECO:0007669"/>
    <property type="project" value="UniProtKB-SubCell"/>
</dbReference>
<keyword evidence="19" id="KW-1185">Reference proteome</keyword>
<dbReference type="CDD" id="cd06257">
    <property type="entry name" value="DnaJ"/>
    <property type="match status" value="1"/>
</dbReference>
<dbReference type="SUPFAM" id="SSF49493">
    <property type="entry name" value="HSP40/DnaJ peptide-binding domain"/>
    <property type="match status" value="2"/>
</dbReference>
<dbReference type="InterPro" id="IPR018253">
    <property type="entry name" value="DnaJ_domain_CS"/>
</dbReference>
<feature type="binding site" evidence="14">
    <location>
        <position position="185"/>
    </location>
    <ligand>
        <name>Zn(2+)</name>
        <dbReference type="ChEBI" id="CHEBI:29105"/>
        <label>2</label>
    </ligand>
</feature>
<organism evidence="18 19">
    <name type="scientific">Candidatus Azoamicus ciliaticola</name>
    <dbReference type="NCBI Taxonomy" id="2652803"/>
    <lineage>
        <taxon>Bacteria</taxon>
        <taxon>Pseudomonadati</taxon>
        <taxon>Pseudomonadota</taxon>
        <taxon>Gammaproteobacteria</taxon>
        <taxon>Candidatus Azoamicaceae</taxon>
        <taxon>Candidatus Azoamicus</taxon>
    </lineage>
</organism>
<feature type="binding site" evidence="14">
    <location>
        <position position="199"/>
    </location>
    <ligand>
        <name>Zn(2+)</name>
        <dbReference type="ChEBI" id="CHEBI:29105"/>
        <label>1</label>
    </ligand>
</feature>
<dbReference type="Gene3D" id="2.10.230.10">
    <property type="entry name" value="Heat shock protein DnaJ, cysteine-rich domain"/>
    <property type="match status" value="1"/>
</dbReference>
<dbReference type="GO" id="GO:0006260">
    <property type="term" value="P:DNA replication"/>
    <property type="evidence" value="ECO:0007669"/>
    <property type="project" value="UniProtKB-KW"/>
</dbReference>
<dbReference type="InterPro" id="IPR002939">
    <property type="entry name" value="DnaJ_C"/>
</dbReference>
<dbReference type="Pfam" id="PF00684">
    <property type="entry name" value="DnaJ_CXXCXGXG"/>
    <property type="match status" value="1"/>
</dbReference>
<dbReference type="NCBIfam" id="NF008035">
    <property type="entry name" value="PRK10767.1"/>
    <property type="match status" value="1"/>
</dbReference>
<gene>
    <name evidence="14 18" type="primary">dnaJ</name>
    <name evidence="18" type="ORF">ESZ_00182</name>
</gene>
<feature type="zinc finger region" description="CR-type" evidence="15">
    <location>
        <begin position="133"/>
        <end position="211"/>
    </location>
</feature>
<protein>
    <recommendedName>
        <fullName evidence="13 14">Chaperone protein DnaJ</fullName>
    </recommendedName>
</protein>
<sequence length="374" mass="42280">MNKEDYYNVLGIDRNASDMEVKKAYKKMAMKYHPDRNPGDKKAEENFKKIGEAYEILSDPSKRQIYDQYGHSGFNNTSNTYSNSTSHFTDIFGDIFGDLFGDHNTTSKNKPYSHRGNDLLHILKIELEEAANGLEAIFKINTQISCEKCNGSGAKDKDSFIKCNKCNGYGQIRLQQGFLTIQQTCDKCNGQGSYIKEICANCYGKGRIKSEKTISAKIPAGINDNDKIKLSEEGEIGKNGGPAGDLYIQIKIKKHDIFIRKESDLYCDVPITFNTAILGGEIEVPCLTGNIKIKIPKETQTNKVFRIKNKGIKNLRNNSYGDLFCKIIIETPIDLTETQIKILTDFETTVKKINFPKITSWQNLLKNFIDKKIK</sequence>
<dbReference type="PROSITE" id="PS51188">
    <property type="entry name" value="ZF_CR"/>
    <property type="match status" value="1"/>
</dbReference>
<feature type="domain" description="J" evidence="16">
    <location>
        <begin position="5"/>
        <end position="70"/>
    </location>
</feature>
<evidence type="ECO:0000256" key="13">
    <source>
        <dbReference type="ARBA" id="ARBA00067609"/>
    </source>
</evidence>
<evidence type="ECO:0000259" key="16">
    <source>
        <dbReference type="PROSITE" id="PS50076"/>
    </source>
</evidence>
<feature type="repeat" description="CXXCXGXG motif" evidence="14">
    <location>
        <begin position="163"/>
        <end position="170"/>
    </location>
</feature>
<feature type="binding site" evidence="14">
    <location>
        <position position="202"/>
    </location>
    <ligand>
        <name>Zn(2+)</name>
        <dbReference type="ChEBI" id="CHEBI:29105"/>
        <label>1</label>
    </ligand>
</feature>
<evidence type="ECO:0000256" key="15">
    <source>
        <dbReference type="PROSITE-ProRule" id="PRU00546"/>
    </source>
</evidence>
<dbReference type="PROSITE" id="PS50076">
    <property type="entry name" value="DNAJ_2"/>
    <property type="match status" value="1"/>
</dbReference>
<dbReference type="SUPFAM" id="SSF57938">
    <property type="entry name" value="DnaJ/Hsp40 cysteine-rich domain"/>
    <property type="match status" value="1"/>
</dbReference>
<dbReference type="InterPro" id="IPR001623">
    <property type="entry name" value="DnaJ_domain"/>
</dbReference>
<feature type="domain" description="CR-type" evidence="17">
    <location>
        <begin position="133"/>
        <end position="211"/>
    </location>
</feature>
<dbReference type="KEGG" id="acil:ESZ_00182"/>
<comment type="subcellular location">
    <subcellularLocation>
        <location evidence="1 14">Cytoplasm</location>
    </subcellularLocation>
</comment>
<comment type="domain">
    <text evidence="14">The J domain is necessary and sufficient to stimulate DnaK ATPase activity. Zinc center 1 plays an important role in the autonomous, DnaK-independent chaperone activity of DnaJ. Zinc center 2 is essential for interaction with DnaK and for DnaJ activity.</text>
</comment>
<dbReference type="GO" id="GO:0031072">
    <property type="term" value="F:heat shock protein binding"/>
    <property type="evidence" value="ECO:0007669"/>
    <property type="project" value="InterPro"/>
</dbReference>
<dbReference type="GO" id="GO:0005524">
    <property type="term" value="F:ATP binding"/>
    <property type="evidence" value="ECO:0007669"/>
    <property type="project" value="InterPro"/>
</dbReference>
<proteinExistence type="inferred from homology"/>
<evidence type="ECO:0000256" key="14">
    <source>
        <dbReference type="HAMAP-Rule" id="MF_01152"/>
    </source>
</evidence>
<dbReference type="InterPro" id="IPR012724">
    <property type="entry name" value="DnaJ"/>
</dbReference>
<dbReference type="FunFam" id="2.10.230.10:FF:000002">
    <property type="entry name" value="Molecular chaperone DnaJ"/>
    <property type="match status" value="1"/>
</dbReference>
<dbReference type="GO" id="GO:0009408">
    <property type="term" value="P:response to heat"/>
    <property type="evidence" value="ECO:0007669"/>
    <property type="project" value="InterPro"/>
</dbReference>
<dbReference type="NCBIfam" id="TIGR02349">
    <property type="entry name" value="DnaJ_bact"/>
    <property type="match status" value="1"/>
</dbReference>
<dbReference type="InterPro" id="IPR036869">
    <property type="entry name" value="J_dom_sf"/>
</dbReference>
<dbReference type="CDD" id="cd10747">
    <property type="entry name" value="DnaJ_C"/>
    <property type="match status" value="1"/>
</dbReference>
<dbReference type="Gene3D" id="2.60.260.20">
    <property type="entry name" value="Urease metallochaperone UreE, N-terminal domain"/>
    <property type="match status" value="2"/>
</dbReference>
<evidence type="ECO:0000256" key="2">
    <source>
        <dbReference type="ARBA" id="ARBA00011738"/>
    </source>
</evidence>
<evidence type="ECO:0000256" key="1">
    <source>
        <dbReference type="ARBA" id="ARBA00004496"/>
    </source>
</evidence>
<dbReference type="FunFam" id="2.60.260.20:FF:000004">
    <property type="entry name" value="Molecular chaperone DnaJ"/>
    <property type="match status" value="1"/>
</dbReference>
<evidence type="ECO:0000256" key="6">
    <source>
        <dbReference type="ARBA" id="ARBA00022737"/>
    </source>
</evidence>
<feature type="repeat" description="CXXCXGXG motif" evidence="14">
    <location>
        <begin position="146"/>
        <end position="153"/>
    </location>
</feature>
<evidence type="ECO:0000256" key="11">
    <source>
        <dbReference type="ARBA" id="ARBA00053423"/>
    </source>
</evidence>
<keyword evidence="10 14" id="KW-0143">Chaperone</keyword>
<keyword evidence="6 14" id="KW-0677">Repeat</keyword>
<evidence type="ECO:0000256" key="7">
    <source>
        <dbReference type="ARBA" id="ARBA00022771"/>
    </source>
</evidence>
<dbReference type="FunFam" id="1.10.287.110:FF:000034">
    <property type="entry name" value="Chaperone protein DnaJ"/>
    <property type="match status" value="1"/>
</dbReference>
<dbReference type="SUPFAM" id="SSF46565">
    <property type="entry name" value="Chaperone J-domain"/>
    <property type="match status" value="1"/>
</dbReference>
<dbReference type="Pfam" id="PF01556">
    <property type="entry name" value="DnaJ_C"/>
    <property type="match status" value="1"/>
</dbReference>
<keyword evidence="4 14" id="KW-0235">DNA replication</keyword>
<evidence type="ECO:0000256" key="12">
    <source>
        <dbReference type="ARBA" id="ARBA00061004"/>
    </source>
</evidence>
<evidence type="ECO:0000259" key="17">
    <source>
        <dbReference type="PROSITE" id="PS51188"/>
    </source>
</evidence>
<evidence type="ECO:0000256" key="8">
    <source>
        <dbReference type="ARBA" id="ARBA00022833"/>
    </source>
</evidence>
<evidence type="ECO:0000256" key="10">
    <source>
        <dbReference type="ARBA" id="ARBA00023186"/>
    </source>
</evidence>
<evidence type="ECO:0000256" key="4">
    <source>
        <dbReference type="ARBA" id="ARBA00022705"/>
    </source>
</evidence>
<dbReference type="SMART" id="SM00271">
    <property type="entry name" value="DnaJ"/>
    <property type="match status" value="1"/>
</dbReference>
<accession>A0A6J5JWI1</accession>
<dbReference type="EMBL" id="LR794158">
    <property type="protein sequence ID" value="CAB3976384.1"/>
    <property type="molecule type" value="Genomic_DNA"/>
</dbReference>
<feature type="binding site" evidence="14">
    <location>
        <position position="163"/>
    </location>
    <ligand>
        <name>Zn(2+)</name>
        <dbReference type="ChEBI" id="CHEBI:29105"/>
        <label>2</label>
    </ligand>
</feature>
<dbReference type="PRINTS" id="PR00625">
    <property type="entry name" value="JDOMAIN"/>
</dbReference>
<evidence type="ECO:0000313" key="18">
    <source>
        <dbReference type="EMBL" id="CAB3976384.1"/>
    </source>
</evidence>
<dbReference type="InterPro" id="IPR001305">
    <property type="entry name" value="HSP_DnaJ_Cys-rich_dom"/>
</dbReference>
<dbReference type="InterPro" id="IPR036410">
    <property type="entry name" value="HSP_DnaJ_Cys-rich_dom_sf"/>
</dbReference>
<dbReference type="Gene3D" id="1.10.287.110">
    <property type="entry name" value="DnaJ domain"/>
    <property type="match status" value="1"/>
</dbReference>
<keyword evidence="7 14" id="KW-0863">Zinc-finger</keyword>
<reference evidence="18 19" key="1">
    <citation type="submission" date="2020-04" db="EMBL/GenBank/DDBJ databases">
        <authorList>
            <person name="Graf S J."/>
        </authorList>
    </citation>
    <scope>NUCLEOTIDE SEQUENCE [LARGE SCALE GENOMIC DNA]</scope>
    <source>
        <strain evidence="18">1</strain>
    </source>
</reference>
<dbReference type="CDD" id="cd10719">
    <property type="entry name" value="DnaJ_zf"/>
    <property type="match status" value="1"/>
</dbReference>
<dbReference type="PANTHER" id="PTHR43096">
    <property type="entry name" value="DNAJ HOMOLOG 1, MITOCHONDRIAL-RELATED"/>
    <property type="match status" value="1"/>
</dbReference>
<name>A0A6J5JWI1_9GAMM</name>
<keyword evidence="3 14" id="KW-0963">Cytoplasm</keyword>
<evidence type="ECO:0000313" key="19">
    <source>
        <dbReference type="Proteomes" id="UP000509549"/>
    </source>
</evidence>
<dbReference type="InterPro" id="IPR008971">
    <property type="entry name" value="HSP40/DnaJ_pept-bd"/>
</dbReference>
<comment type="cofactor">
    <cofactor evidence="14">
        <name>Zn(2+)</name>
        <dbReference type="ChEBI" id="CHEBI:29105"/>
    </cofactor>
    <text evidence="14">Binds 2 Zn(2+) ions per monomer.</text>
</comment>
<dbReference type="PROSITE" id="PS00636">
    <property type="entry name" value="DNAJ_1"/>
    <property type="match status" value="1"/>
</dbReference>